<gene>
    <name evidence="1" type="ORF">ONZ43_g91</name>
</gene>
<protein>
    <submittedName>
        <fullName evidence="1">Uncharacterized protein</fullName>
    </submittedName>
</protein>
<reference evidence="1" key="1">
    <citation type="submission" date="2022-11" db="EMBL/GenBank/DDBJ databases">
        <title>Genome Sequence of Nemania bipapillata.</title>
        <authorList>
            <person name="Buettner E."/>
        </authorList>
    </citation>
    <scope>NUCLEOTIDE SEQUENCE</scope>
    <source>
        <strain evidence="1">CP14</strain>
    </source>
</reference>
<keyword evidence="2" id="KW-1185">Reference proteome</keyword>
<evidence type="ECO:0000313" key="2">
    <source>
        <dbReference type="Proteomes" id="UP001153334"/>
    </source>
</evidence>
<dbReference type="EMBL" id="JAPESX010000009">
    <property type="protein sequence ID" value="KAJ8124116.1"/>
    <property type="molecule type" value="Genomic_DNA"/>
</dbReference>
<name>A0ACC2J9D4_9PEZI</name>
<dbReference type="Proteomes" id="UP001153334">
    <property type="component" value="Unassembled WGS sequence"/>
</dbReference>
<evidence type="ECO:0000313" key="1">
    <source>
        <dbReference type="EMBL" id="KAJ8124116.1"/>
    </source>
</evidence>
<proteinExistence type="predicted"/>
<comment type="caution">
    <text evidence="1">The sequence shown here is derived from an EMBL/GenBank/DDBJ whole genome shotgun (WGS) entry which is preliminary data.</text>
</comment>
<organism evidence="1 2">
    <name type="scientific">Nemania bipapillata</name>
    <dbReference type="NCBI Taxonomy" id="110536"/>
    <lineage>
        <taxon>Eukaryota</taxon>
        <taxon>Fungi</taxon>
        <taxon>Dikarya</taxon>
        <taxon>Ascomycota</taxon>
        <taxon>Pezizomycotina</taxon>
        <taxon>Sordariomycetes</taxon>
        <taxon>Xylariomycetidae</taxon>
        <taxon>Xylariales</taxon>
        <taxon>Xylariaceae</taxon>
        <taxon>Nemania</taxon>
    </lineage>
</organism>
<sequence>MQSLIDKSVLKLEPLSFIGIIAEGLDDYTTNAQGDIGSLVRLEAIRATKTLWQTRECNQELVAPLFPQLLRLAAEKLDRVRAEAKLTLTAVLQSRDLEAFGHLSFTSKAYFSFLLALRDRARLRVGATDFTLNIGGCTSSLLAGLVTSADTGNEDLVIETRAALAELCQTSDEALHQVCASLLYNLKLYAGQDRVLVPTLGVIAYLFHAGLLQRCYNAHGHVGISTTNEHRLNLKDLCLLVQKAAYKTGNMRKLEACIKVYGAIATIAGLSKTNNVDEIRCKGDDIALAGRLGAAETSDLRLVLARQEEGVAEARKRLGALLHHPWPRVRTLVVDELWNLFVLGLGGNSGTGRDHGAIEAQEGDNRKMKTLLGVDWGKAGKPYVKKVVKELGLE</sequence>
<accession>A0ACC2J9D4</accession>